<reference evidence="2 3" key="1">
    <citation type="submission" date="2023-08" db="EMBL/GenBank/DDBJ databases">
        <title>Annotated Genome Sequence of Vanrija albida AlHP1.</title>
        <authorList>
            <person name="Herzog R."/>
        </authorList>
    </citation>
    <scope>NUCLEOTIDE SEQUENCE [LARGE SCALE GENOMIC DNA]</scope>
    <source>
        <strain evidence="2 3">AlHP1</strain>
    </source>
</reference>
<dbReference type="Proteomes" id="UP001565368">
    <property type="component" value="Unassembled WGS sequence"/>
</dbReference>
<name>A0ABR3Q7T6_9TREE</name>
<feature type="region of interest" description="Disordered" evidence="1">
    <location>
        <begin position="121"/>
        <end position="143"/>
    </location>
</feature>
<evidence type="ECO:0000256" key="1">
    <source>
        <dbReference type="SAM" id="MobiDB-lite"/>
    </source>
</evidence>
<organism evidence="2 3">
    <name type="scientific">Vanrija albida</name>
    <dbReference type="NCBI Taxonomy" id="181172"/>
    <lineage>
        <taxon>Eukaryota</taxon>
        <taxon>Fungi</taxon>
        <taxon>Dikarya</taxon>
        <taxon>Basidiomycota</taxon>
        <taxon>Agaricomycotina</taxon>
        <taxon>Tremellomycetes</taxon>
        <taxon>Trichosporonales</taxon>
        <taxon>Trichosporonaceae</taxon>
        <taxon>Vanrija</taxon>
    </lineage>
</organism>
<accession>A0ABR3Q7T6</accession>
<proteinExistence type="predicted"/>
<dbReference type="RefSeq" id="XP_069210656.1">
    <property type="nucleotide sequence ID" value="XM_069350270.1"/>
</dbReference>
<sequence>MDLKPSELVLIGLGLAAPDRAAHNARYGLLPEYYRAFKPASMTTIQMVDFLAGRLPSLATFALACTPADWTHLAAECPPLLRYVEARAEALMYAALTDSLQRSGRTWINWTMGLLAASEEGKGEPVSVGNKRRRGDEPHVKLEQLELDPFDLRPLRHAIDDEASSADSDQESSDLACP</sequence>
<keyword evidence="3" id="KW-1185">Reference proteome</keyword>
<feature type="compositionally biased region" description="Basic and acidic residues" evidence="1">
    <location>
        <begin position="134"/>
        <end position="143"/>
    </location>
</feature>
<evidence type="ECO:0000313" key="3">
    <source>
        <dbReference type="Proteomes" id="UP001565368"/>
    </source>
</evidence>
<feature type="compositionally biased region" description="Acidic residues" evidence="1">
    <location>
        <begin position="161"/>
        <end position="172"/>
    </location>
</feature>
<dbReference type="GeneID" id="95982697"/>
<feature type="region of interest" description="Disordered" evidence="1">
    <location>
        <begin position="158"/>
        <end position="178"/>
    </location>
</feature>
<protein>
    <submittedName>
        <fullName evidence="2">Uncharacterized protein</fullName>
    </submittedName>
</protein>
<gene>
    <name evidence="2" type="ORF">Q8F55_001654</name>
</gene>
<comment type="caution">
    <text evidence="2">The sequence shown here is derived from an EMBL/GenBank/DDBJ whole genome shotgun (WGS) entry which is preliminary data.</text>
</comment>
<dbReference type="EMBL" id="JBBXJM010000002">
    <property type="protein sequence ID" value="KAL1410712.1"/>
    <property type="molecule type" value="Genomic_DNA"/>
</dbReference>
<evidence type="ECO:0000313" key="2">
    <source>
        <dbReference type="EMBL" id="KAL1410712.1"/>
    </source>
</evidence>